<dbReference type="InterPro" id="IPR021414">
    <property type="entry name" value="DUF3054"/>
</dbReference>
<feature type="transmembrane region" description="Helical" evidence="1">
    <location>
        <begin position="85"/>
        <end position="111"/>
    </location>
</feature>
<accession>A0A6I4P349</accession>
<reference evidence="2 3" key="1">
    <citation type="submission" date="2019-12" db="EMBL/GenBank/DDBJ databases">
        <authorList>
            <person name="Kim Y.S."/>
        </authorList>
    </citation>
    <scope>NUCLEOTIDE SEQUENCE [LARGE SCALE GENOMIC DNA]</scope>
    <source>
        <strain evidence="2 3">MMS17-SY077</strain>
    </source>
</reference>
<organism evidence="2 3">
    <name type="scientific">Agromyces seonyuensis</name>
    <dbReference type="NCBI Taxonomy" id="2662446"/>
    <lineage>
        <taxon>Bacteria</taxon>
        <taxon>Bacillati</taxon>
        <taxon>Actinomycetota</taxon>
        <taxon>Actinomycetes</taxon>
        <taxon>Micrococcales</taxon>
        <taxon>Microbacteriaceae</taxon>
        <taxon>Agromyces</taxon>
    </lineage>
</organism>
<evidence type="ECO:0000313" key="2">
    <source>
        <dbReference type="EMBL" id="MWB98579.1"/>
    </source>
</evidence>
<keyword evidence="1" id="KW-0812">Transmembrane</keyword>
<dbReference type="Proteomes" id="UP000438182">
    <property type="component" value="Unassembled WGS sequence"/>
</dbReference>
<dbReference type="AlphaFoldDB" id="A0A6I4P349"/>
<evidence type="ECO:0000313" key="3">
    <source>
        <dbReference type="Proteomes" id="UP000438182"/>
    </source>
</evidence>
<protein>
    <submittedName>
        <fullName evidence="2">DUF3054 family protein</fullName>
    </submittedName>
</protein>
<sequence>MVGAAAFDLVLVAVFVVIGRASHDEDPIIGMLVTLWPFAVGLAIGWVATRAWRRPAALVRTGLPVWVATVAIGMLLRAASGQGTAVAFVVVATVALALFLLGWRGIAALVARRSVRRAP</sequence>
<keyword evidence="1" id="KW-1133">Transmembrane helix</keyword>
<feature type="transmembrane region" description="Helical" evidence="1">
    <location>
        <begin position="29"/>
        <end position="49"/>
    </location>
</feature>
<keyword evidence="3" id="KW-1185">Reference proteome</keyword>
<dbReference type="EMBL" id="WSTA01000030">
    <property type="protein sequence ID" value="MWB98579.1"/>
    <property type="molecule type" value="Genomic_DNA"/>
</dbReference>
<proteinExistence type="predicted"/>
<comment type="caution">
    <text evidence="2">The sequence shown here is derived from an EMBL/GenBank/DDBJ whole genome shotgun (WGS) entry which is preliminary data.</text>
</comment>
<gene>
    <name evidence="2" type="ORF">GB864_08465</name>
</gene>
<name>A0A6I4P349_9MICO</name>
<evidence type="ECO:0000256" key="1">
    <source>
        <dbReference type="SAM" id="Phobius"/>
    </source>
</evidence>
<feature type="transmembrane region" description="Helical" evidence="1">
    <location>
        <begin position="61"/>
        <end position="79"/>
    </location>
</feature>
<keyword evidence="1" id="KW-0472">Membrane</keyword>
<dbReference type="Pfam" id="PF11255">
    <property type="entry name" value="DUF3054"/>
    <property type="match status" value="1"/>
</dbReference>